<reference evidence="7" key="1">
    <citation type="journal article" date="2021" name="ISME J.">
        <title>Mercury methylation by metabolically versatile and cosmopolitan marine bacteria.</title>
        <authorList>
            <person name="Lin H."/>
            <person name="Ascher D.B."/>
            <person name="Myung Y."/>
            <person name="Lamborg C.H."/>
            <person name="Hallam S.J."/>
            <person name="Gionfriddo C.M."/>
            <person name="Holt K.E."/>
            <person name="Moreau J.W."/>
        </authorList>
    </citation>
    <scope>NUCLEOTIDE SEQUENCE</scope>
    <source>
        <strain evidence="7">SI075_bin30</strain>
    </source>
</reference>
<dbReference type="GO" id="GO:0016491">
    <property type="term" value="F:oxidoreductase activity"/>
    <property type="evidence" value="ECO:0007669"/>
    <property type="project" value="UniProtKB-KW"/>
</dbReference>
<keyword evidence="3" id="KW-0285">Flavoprotein</keyword>
<sequence>MNFFDVIQKRYSVRDYKDKEVKQELIDKILTAADLAPTASNAQPFKIFIAKTKGNEEALQKVYGRAWFTKAPFILCVCGIPEKAWKRQDGKNYCEVDSTIVADHIILAATALGLGTCWIANFNEDEIRKFFNIPRYMVPEIITPLGYANDSPKEKVRKDINDLVEFKE</sequence>
<keyword evidence="5" id="KW-0560">Oxidoreductase</keyword>
<name>A0A8T5GFL3_9ARCH</name>
<feature type="domain" description="Nitroreductase" evidence="6">
    <location>
        <begin position="7"/>
        <end position="58"/>
    </location>
</feature>
<dbReference type="SUPFAM" id="SSF55469">
    <property type="entry name" value="FMN-dependent nitroreductase-like"/>
    <property type="match status" value="1"/>
</dbReference>
<evidence type="ECO:0000256" key="3">
    <source>
        <dbReference type="ARBA" id="ARBA00022630"/>
    </source>
</evidence>
<evidence type="ECO:0000313" key="8">
    <source>
        <dbReference type="Proteomes" id="UP000722459"/>
    </source>
</evidence>
<comment type="cofactor">
    <cofactor evidence="1">
        <name>FMN</name>
        <dbReference type="ChEBI" id="CHEBI:58210"/>
    </cofactor>
</comment>
<gene>
    <name evidence="7" type="ORF">HON47_05090</name>
</gene>
<evidence type="ECO:0000259" key="6">
    <source>
        <dbReference type="Pfam" id="PF00881"/>
    </source>
</evidence>
<evidence type="ECO:0000256" key="1">
    <source>
        <dbReference type="ARBA" id="ARBA00001917"/>
    </source>
</evidence>
<evidence type="ECO:0000256" key="5">
    <source>
        <dbReference type="ARBA" id="ARBA00023002"/>
    </source>
</evidence>
<dbReference type="Pfam" id="PF00881">
    <property type="entry name" value="Nitroreductase"/>
    <property type="match status" value="2"/>
</dbReference>
<dbReference type="CDD" id="cd20609">
    <property type="entry name" value="nitroreductase"/>
    <property type="match status" value="1"/>
</dbReference>
<organism evidence="7 8">
    <name type="scientific">Candidatus Iainarchaeum sp</name>
    <dbReference type="NCBI Taxonomy" id="3101447"/>
    <lineage>
        <taxon>Archaea</taxon>
        <taxon>Candidatus Iainarchaeota</taxon>
        <taxon>Candidatus Iainarchaeia</taxon>
        <taxon>Candidatus Iainarchaeales</taxon>
        <taxon>Candidatus Iainarchaeaceae</taxon>
        <taxon>Candidatus Iainarchaeum</taxon>
    </lineage>
</organism>
<dbReference type="AlphaFoldDB" id="A0A8T5GFL3"/>
<dbReference type="PANTHER" id="PTHR43673:SF2">
    <property type="entry name" value="NITROREDUCTASE"/>
    <property type="match status" value="1"/>
</dbReference>
<dbReference type="Proteomes" id="UP000722459">
    <property type="component" value="Unassembled WGS sequence"/>
</dbReference>
<comment type="similarity">
    <text evidence="2">Belongs to the nitroreductase family.</text>
</comment>
<proteinExistence type="inferred from homology"/>
<accession>A0A8T5GFL3</accession>
<evidence type="ECO:0000256" key="2">
    <source>
        <dbReference type="ARBA" id="ARBA00007118"/>
    </source>
</evidence>
<keyword evidence="4" id="KW-0288">FMN</keyword>
<dbReference type="PANTHER" id="PTHR43673">
    <property type="entry name" value="NAD(P)H NITROREDUCTASE YDGI-RELATED"/>
    <property type="match status" value="1"/>
</dbReference>
<dbReference type="InterPro" id="IPR000415">
    <property type="entry name" value="Nitroreductase-like"/>
</dbReference>
<protein>
    <submittedName>
        <fullName evidence="7">Nitroreductase</fullName>
    </submittedName>
</protein>
<dbReference type="Gene3D" id="3.40.109.10">
    <property type="entry name" value="NADH Oxidase"/>
    <property type="match status" value="1"/>
</dbReference>
<feature type="domain" description="Nitroreductase" evidence="6">
    <location>
        <begin position="62"/>
        <end position="147"/>
    </location>
</feature>
<dbReference type="EMBL" id="JABJNZ010000063">
    <property type="protein sequence ID" value="MBT4870924.1"/>
    <property type="molecule type" value="Genomic_DNA"/>
</dbReference>
<evidence type="ECO:0000313" key="7">
    <source>
        <dbReference type="EMBL" id="MBT4870924.1"/>
    </source>
</evidence>
<evidence type="ECO:0000256" key="4">
    <source>
        <dbReference type="ARBA" id="ARBA00022643"/>
    </source>
</evidence>
<dbReference type="InterPro" id="IPR029479">
    <property type="entry name" value="Nitroreductase"/>
</dbReference>
<comment type="caution">
    <text evidence="7">The sequence shown here is derived from an EMBL/GenBank/DDBJ whole genome shotgun (WGS) entry which is preliminary data.</text>
</comment>